<accession>A0A6C0J3P9</accession>
<evidence type="ECO:0000313" key="1">
    <source>
        <dbReference type="EMBL" id="QHU00289.1"/>
    </source>
</evidence>
<organism evidence="1">
    <name type="scientific">viral metagenome</name>
    <dbReference type="NCBI Taxonomy" id="1070528"/>
    <lineage>
        <taxon>unclassified sequences</taxon>
        <taxon>metagenomes</taxon>
        <taxon>organismal metagenomes</taxon>
    </lineage>
</organism>
<sequence>MCYKHHGNEQACLAEKKGPCKYDDGKCMVQKNNHNSNTETPYQIHLKNYLKYKAKYLNLKNSFYTQTGGNNNSELIQTSGILKEHFIDDPEGGSESQILNRMEDVNEFKSTAAKEYYSTLRHTMDKIPDILLNKPYGMVVYRNPTDFFLGHTLLDEEVKHSVPTDHIDFLYTTIHQYIPASLVHLIQSVSGSVIIDLLKNTITARCGSLEANYATLRTVLEVIKEYRETNNQIEMDKITEMYKNNLIDMYTNKVTNLAFIEIEYYRNKDEYKEQMKLNCHPYAFPTCGSG</sequence>
<dbReference type="AlphaFoldDB" id="A0A6C0J3P9"/>
<reference evidence="1" key="1">
    <citation type="journal article" date="2020" name="Nature">
        <title>Giant virus diversity and host interactions through global metagenomics.</title>
        <authorList>
            <person name="Schulz F."/>
            <person name="Roux S."/>
            <person name="Paez-Espino D."/>
            <person name="Jungbluth S."/>
            <person name="Walsh D.A."/>
            <person name="Denef V.J."/>
            <person name="McMahon K.D."/>
            <person name="Konstantinidis K.T."/>
            <person name="Eloe-Fadrosh E.A."/>
            <person name="Kyrpides N.C."/>
            <person name="Woyke T."/>
        </authorList>
    </citation>
    <scope>NUCLEOTIDE SEQUENCE</scope>
    <source>
        <strain evidence="1">GVMAG-M-3300025860-12</strain>
    </source>
</reference>
<dbReference type="EMBL" id="MN740325">
    <property type="protein sequence ID" value="QHU00289.1"/>
    <property type="molecule type" value="Genomic_DNA"/>
</dbReference>
<proteinExistence type="predicted"/>
<protein>
    <submittedName>
        <fullName evidence="1">Uncharacterized protein</fullName>
    </submittedName>
</protein>
<name>A0A6C0J3P9_9ZZZZ</name>